<dbReference type="InterPro" id="IPR036465">
    <property type="entry name" value="vWFA_dom_sf"/>
</dbReference>
<dbReference type="EMBL" id="PKGY01000001">
    <property type="protein sequence ID" value="PKZ23244.1"/>
    <property type="molecule type" value="Genomic_DNA"/>
</dbReference>
<evidence type="ECO:0000313" key="2">
    <source>
        <dbReference type="EMBL" id="AMB94753.1"/>
    </source>
</evidence>
<dbReference type="Pfam" id="PF09967">
    <property type="entry name" value="DUF2201"/>
    <property type="match status" value="1"/>
</dbReference>
<reference evidence="4" key="2">
    <citation type="submission" date="2016-01" db="EMBL/GenBank/DDBJ databases">
        <title>Six Aerococcus type strain genome sequencing and assembly using PacBio and Illumina Hiseq.</title>
        <authorList>
            <person name="Carkaci D."/>
            <person name="Dargis R."/>
            <person name="Nielsen X.C."/>
            <person name="Skovgaard O."/>
            <person name="Fuursted K."/>
            <person name="Christensen J.J."/>
        </authorList>
    </citation>
    <scope>NUCLEOTIDE SEQUENCE [LARGE SCALE GENOMIC DNA]</scope>
    <source>
        <strain evidence="4">CCUG43001</strain>
    </source>
</reference>
<dbReference type="RefSeq" id="WP_067976160.1">
    <property type="nucleotide sequence ID" value="NZ_CAJHKM010000002.1"/>
</dbReference>
<gene>
    <name evidence="2" type="ORF">AWM72_08280</name>
    <name evidence="3" type="ORF">CYJ28_01470</name>
</gene>
<dbReference type="Proteomes" id="UP000069912">
    <property type="component" value="Chromosome"/>
</dbReference>
<dbReference type="EMBL" id="CP014160">
    <property type="protein sequence ID" value="AMB94753.1"/>
    <property type="molecule type" value="Genomic_DNA"/>
</dbReference>
<dbReference type="PANTHER" id="PTHR38730:SF1">
    <property type="entry name" value="SLL7028 PROTEIN"/>
    <property type="match status" value="1"/>
</dbReference>
<evidence type="ECO:0000259" key="1">
    <source>
        <dbReference type="Pfam" id="PF09967"/>
    </source>
</evidence>
<dbReference type="KEGG" id="asan:AWM72_08280"/>
<reference evidence="2 4" key="1">
    <citation type="journal article" date="2016" name="Genome Announc.">
        <title>Complete Genome Sequences of Aerococcus christensenii CCUG 28831T, Aerococcus sanguinicola CCUG 43001T, Aerococcus urinae CCUG 36881T, Aerococcus urinaeequi CCUG 28094T, Aerococcus urinaehominis CCUG 42038 BT, and Aerococcus viridans CCUG 4311T.</title>
        <authorList>
            <person name="Carkaci D."/>
            <person name="Dargis R."/>
            <person name="Nielsen X.C."/>
            <person name="Skovgaard O."/>
            <person name="Fuursted K."/>
            <person name="Christensen J.J."/>
        </authorList>
    </citation>
    <scope>NUCLEOTIDE SEQUENCE [LARGE SCALE GENOMIC DNA]</scope>
    <source>
        <strain evidence="2 4">CCUG43001</strain>
    </source>
</reference>
<proteinExistence type="predicted"/>
<dbReference type="OrthoDB" id="9809307at2"/>
<dbReference type="SUPFAM" id="SSF53300">
    <property type="entry name" value="vWA-like"/>
    <property type="match status" value="1"/>
</dbReference>
<evidence type="ECO:0000313" key="5">
    <source>
        <dbReference type="Proteomes" id="UP000234239"/>
    </source>
</evidence>
<dbReference type="InterPro" id="IPR018698">
    <property type="entry name" value="VWA-like_dom"/>
</dbReference>
<organism evidence="2 4">
    <name type="scientific">Aerococcus sanguinicola</name>
    <dbReference type="NCBI Taxonomy" id="119206"/>
    <lineage>
        <taxon>Bacteria</taxon>
        <taxon>Bacillati</taxon>
        <taxon>Bacillota</taxon>
        <taxon>Bacilli</taxon>
        <taxon>Lactobacillales</taxon>
        <taxon>Aerococcaceae</taxon>
        <taxon>Aerococcus</taxon>
    </lineage>
</organism>
<keyword evidence="4" id="KW-1185">Reference proteome</keyword>
<feature type="domain" description="VWA-like" evidence="1">
    <location>
        <begin position="372"/>
        <end position="491"/>
    </location>
</feature>
<evidence type="ECO:0000313" key="3">
    <source>
        <dbReference type="EMBL" id="PKZ23244.1"/>
    </source>
</evidence>
<dbReference type="GeneID" id="92904064"/>
<sequence>MDGIKTDKSRDELLALMGSSQQGLAIDNIDDRYFRLRIAFIIYMNFGADEDYQTFSDLMHEFIGLLTASLMTDRSYSGANDSLFAGIIYRLDRQMSKTLAKPMNLSFEGLRFTLTINPILFFMYYESPKQMLAGIRQICYHIIFNHMTDYDWAFQETEDAKVMSVAMETEINQYIQDLPSHAVSLPGLRKKLDVRLQEKKGTLYYYQEMKKIANDPSHPSHNRTLSTFEKMKGSGQMDDLYSQLAGNFDEDKLSDLRIDSAEQLNDEMKKNFSMQQVIPQGKNNDLHRKIINGLVRKAYDDLTDEMREHLSGQLSEKVKPMNKSRAINWKEIIQRGEGATPVPYRLSKNRMNRRQPFRIDLPGRVLDTATTLIVFVDTSASQNEEALAYSLGELANIQKTLGNQVWLVQVDTKVVKAERLTHQTLSQFSFEGRGGTSFAPAFDWLHDHGFNDHNSVAVYFTDGYGDDGFDRYGYHNMYWILTQADPQEENPLSTESYGKILYLRQSEAYNNQLMQNRLRQTHD</sequence>
<evidence type="ECO:0000313" key="4">
    <source>
        <dbReference type="Proteomes" id="UP000069912"/>
    </source>
</evidence>
<name>A0A0X8FCJ4_9LACT</name>
<reference evidence="3 5" key="3">
    <citation type="submission" date="2017-12" db="EMBL/GenBank/DDBJ databases">
        <title>Phylogenetic diversity of female urinary microbiome.</title>
        <authorList>
            <person name="Thomas-White K."/>
            <person name="Wolfe A.J."/>
        </authorList>
    </citation>
    <scope>NUCLEOTIDE SEQUENCE [LARGE SCALE GENOMIC DNA]</scope>
    <source>
        <strain evidence="3 5">UMB0139</strain>
    </source>
</reference>
<dbReference type="PANTHER" id="PTHR38730">
    <property type="entry name" value="SLL7028 PROTEIN"/>
    <property type="match status" value="1"/>
</dbReference>
<dbReference type="AlphaFoldDB" id="A0A0X8FCJ4"/>
<accession>A0A0X8FCJ4</accession>
<dbReference type="Proteomes" id="UP000234239">
    <property type="component" value="Unassembled WGS sequence"/>
</dbReference>
<protein>
    <recommendedName>
        <fullName evidence="1">VWA-like domain-containing protein</fullName>
    </recommendedName>
</protein>